<feature type="transmembrane region" description="Helical" evidence="1">
    <location>
        <begin position="216"/>
        <end position="237"/>
    </location>
</feature>
<keyword evidence="1" id="KW-0812">Transmembrane</keyword>
<evidence type="ECO:0000313" key="3">
    <source>
        <dbReference type="Proteomes" id="UP000017548"/>
    </source>
</evidence>
<accession>A0ABP2Z8C1</accession>
<protein>
    <submittedName>
        <fullName evidence="2">Membrane protein</fullName>
    </submittedName>
</protein>
<feature type="transmembrane region" description="Helical" evidence="1">
    <location>
        <begin position="111"/>
        <end position="131"/>
    </location>
</feature>
<sequence>MDSVTALRLLLQPFSVIYGSLRRFVLCIGAGFWVSLAAIHGVNLLQLFLERRMSLSAILTEAYNFFRNHLTQLAMLTVPLLLVQVGIQLWLGTEMSKVDLENPQFGAPHMIAMMLLLLIFSVLIAALTLFLELRSQGHNPSAGMVLKASLPFVPPLLLAGVFSGLAILAPVMLFAAFGPMWLVGLVISFYLFARLAYVNFMVVVERLTPLEAIKASFSFSGPIVLKTIALLMLYLPLSVVGAQLSGAASLGGLPVQMLADTLMAFIGLFVNLALFRLYMVTKKPSAE</sequence>
<comment type="caution">
    <text evidence="2">The sequence shown here is derived from an EMBL/GenBank/DDBJ whole genome shotgun (WGS) entry which is preliminary data.</text>
</comment>
<dbReference type="EMBL" id="AXZL01000004">
    <property type="protein sequence ID" value="ESE43220.1"/>
    <property type="molecule type" value="Genomic_DNA"/>
</dbReference>
<gene>
    <name evidence="2" type="ORF">SHD_0114</name>
</gene>
<reference evidence="2 3" key="1">
    <citation type="journal article" date="2013" name="Genome Announc.">
        <title>Draft Genome Sequence of Shewanella decolorationis S12, a Dye-Degrading Bacterium Isolated from a Wastewater Treatment Plant.</title>
        <authorList>
            <person name="Xu M."/>
            <person name="Fang Y."/>
            <person name="Liu J."/>
            <person name="Chen X."/>
            <person name="Sun G."/>
            <person name="Guo J."/>
            <person name="Hua Z."/>
            <person name="Tu Q."/>
            <person name="Wu L."/>
            <person name="Zhou J."/>
            <person name="Liu X."/>
        </authorList>
    </citation>
    <scope>NUCLEOTIDE SEQUENCE [LARGE SCALE GENOMIC DNA]</scope>
    <source>
        <strain evidence="2 3">S12</strain>
    </source>
</reference>
<evidence type="ECO:0000313" key="2">
    <source>
        <dbReference type="EMBL" id="ESE43220.1"/>
    </source>
</evidence>
<keyword evidence="1" id="KW-1133">Transmembrane helix</keyword>
<feature type="transmembrane region" description="Helical" evidence="1">
    <location>
        <begin position="257"/>
        <end position="278"/>
    </location>
</feature>
<evidence type="ECO:0000256" key="1">
    <source>
        <dbReference type="SAM" id="Phobius"/>
    </source>
</evidence>
<feature type="transmembrane region" description="Helical" evidence="1">
    <location>
        <begin position="20"/>
        <end position="49"/>
    </location>
</feature>
<name>A0ABP2Z8C1_9GAMM</name>
<dbReference type="Proteomes" id="UP000017548">
    <property type="component" value="Unassembled WGS sequence"/>
</dbReference>
<feature type="transmembrane region" description="Helical" evidence="1">
    <location>
        <begin position="181"/>
        <end position="204"/>
    </location>
</feature>
<proteinExistence type="predicted"/>
<keyword evidence="1" id="KW-0472">Membrane</keyword>
<organism evidence="2 3">
    <name type="scientific">Shewanella decolorationis S12</name>
    <dbReference type="NCBI Taxonomy" id="1353536"/>
    <lineage>
        <taxon>Bacteria</taxon>
        <taxon>Pseudomonadati</taxon>
        <taxon>Pseudomonadota</taxon>
        <taxon>Gammaproteobacteria</taxon>
        <taxon>Alteromonadales</taxon>
        <taxon>Shewanellaceae</taxon>
        <taxon>Shewanella</taxon>
    </lineage>
</organism>
<feature type="transmembrane region" description="Helical" evidence="1">
    <location>
        <begin position="152"/>
        <end position="175"/>
    </location>
</feature>
<keyword evidence="3" id="KW-1185">Reference proteome</keyword>
<feature type="transmembrane region" description="Helical" evidence="1">
    <location>
        <begin position="70"/>
        <end position="91"/>
    </location>
</feature>